<evidence type="ECO:0000313" key="1">
    <source>
        <dbReference type="EMBL" id="OAA55290.1"/>
    </source>
</evidence>
<evidence type="ECO:0000313" key="2">
    <source>
        <dbReference type="Proteomes" id="UP000076874"/>
    </source>
</evidence>
<evidence type="ECO:0008006" key="3">
    <source>
        <dbReference type="Google" id="ProtNLM"/>
    </source>
</evidence>
<dbReference type="OrthoDB" id="3031538at2759"/>
<name>A0A162MF22_9HYPO</name>
<dbReference type="GO" id="GO:0001228">
    <property type="term" value="F:DNA-binding transcription activator activity, RNA polymerase II-specific"/>
    <property type="evidence" value="ECO:0007669"/>
    <property type="project" value="TreeGrafter"/>
</dbReference>
<organism evidence="1 2">
    <name type="scientific">Niveomyces insectorum RCEF 264</name>
    <dbReference type="NCBI Taxonomy" id="1081102"/>
    <lineage>
        <taxon>Eukaryota</taxon>
        <taxon>Fungi</taxon>
        <taxon>Dikarya</taxon>
        <taxon>Ascomycota</taxon>
        <taxon>Pezizomycotina</taxon>
        <taxon>Sordariomycetes</taxon>
        <taxon>Hypocreomycetidae</taxon>
        <taxon>Hypocreales</taxon>
        <taxon>Cordycipitaceae</taxon>
        <taxon>Niveomyces</taxon>
    </lineage>
</organism>
<dbReference type="AlphaFoldDB" id="A0A162MF22"/>
<comment type="caution">
    <text evidence="1">The sequence shown here is derived from an EMBL/GenBank/DDBJ whole genome shotgun (WGS) entry which is preliminary data.</text>
</comment>
<gene>
    <name evidence="1" type="ORF">SPI_08385</name>
</gene>
<sequence>MHGSLAVAAVHDRYLGQAPTQRCLWKESFHAARCTTLFRQWLSAPIKEEHKDLIWAVAGTLSILAFSSTTARCPEEAWPLGAPDPSDLEWLRLAAGKMTLWELVNPLRPGSVFRAMFEQLSNIIAHVPARGVDGLPDDLALLCGIHEASTHDANPYFTVAHSLSRILTLPQKDDTLGKVLRVSHHMRNEFEHRLWNKDPVALLLLCLWYTKARHIRWWIHFRARYEIPAICIYLQRYHKDNRTIQRLIPWEEVKDFL</sequence>
<dbReference type="InterPro" id="IPR053157">
    <property type="entry name" value="Sterol_Uptake_Regulator"/>
</dbReference>
<accession>A0A162MF22</accession>
<keyword evidence="2" id="KW-1185">Reference proteome</keyword>
<protein>
    <recommendedName>
        <fullName evidence="3">C6 finger domain protein</fullName>
    </recommendedName>
</protein>
<dbReference type="PANTHER" id="PTHR47784">
    <property type="entry name" value="STEROL UPTAKE CONTROL PROTEIN 2"/>
    <property type="match status" value="1"/>
</dbReference>
<dbReference type="EMBL" id="AZHD01000020">
    <property type="protein sequence ID" value="OAA55290.1"/>
    <property type="molecule type" value="Genomic_DNA"/>
</dbReference>
<dbReference type="PANTHER" id="PTHR47784:SF9">
    <property type="entry name" value="ZN(II)2CYS6 TRANSCRIPTION FACTOR (EUROFUNG)"/>
    <property type="match status" value="1"/>
</dbReference>
<reference evidence="1 2" key="1">
    <citation type="journal article" date="2016" name="Genome Biol. Evol.">
        <title>Divergent and convergent evolution of fungal pathogenicity.</title>
        <authorList>
            <person name="Shang Y."/>
            <person name="Xiao G."/>
            <person name="Zheng P."/>
            <person name="Cen K."/>
            <person name="Zhan S."/>
            <person name="Wang C."/>
        </authorList>
    </citation>
    <scope>NUCLEOTIDE SEQUENCE [LARGE SCALE GENOMIC DNA]</scope>
    <source>
        <strain evidence="1 2">RCEF 264</strain>
    </source>
</reference>
<proteinExistence type="predicted"/>
<dbReference type="Proteomes" id="UP000076874">
    <property type="component" value="Unassembled WGS sequence"/>
</dbReference>